<sequence>MPTVQHILHTLQRITPENLAEDWDNVGLLVGDPQQTVQRILIALDPTCSLIEQARRGQYDLLLTHHPIIFRPLKALRTDTPTGRFIAAATRSQISVIACHTNLDATRDGVSDVLAQGLGLLDCQPLVPARGGCDLACGLGRIGRYAQPLDAKTFLARVRQTCDPPWILEAGPRPERVGCVAVCGGSCSDFAETALHSGADVLLTAEVKHAVARWAEDAGLWLLDGGHFATENPAMARWRDRLRHEARACGWELTIDTARQLPPLRLA</sequence>
<feature type="binding site" evidence="5">
    <location>
        <position position="65"/>
    </location>
    <ligand>
        <name>a divalent metal cation</name>
        <dbReference type="ChEBI" id="CHEBI:60240"/>
        <label>1</label>
    </ligand>
</feature>
<comment type="similarity">
    <text evidence="1">Belongs to the GTP cyclohydrolase I type 2/NIF3 family.</text>
</comment>
<dbReference type="GO" id="GO:0005737">
    <property type="term" value="C:cytoplasm"/>
    <property type="evidence" value="ECO:0007669"/>
    <property type="project" value="TreeGrafter"/>
</dbReference>
<evidence type="ECO:0000256" key="5">
    <source>
        <dbReference type="PIRSR" id="PIRSR602678-1"/>
    </source>
</evidence>
<proteinExistence type="inferred from homology"/>
<dbReference type="AlphaFoldDB" id="A0A7U3YNX3"/>
<gene>
    <name evidence="6" type="ordered locus">Despr_2715</name>
</gene>
<evidence type="ECO:0000256" key="4">
    <source>
        <dbReference type="ARBA" id="ARBA00022723"/>
    </source>
</evidence>
<organism evidence="6 7">
    <name type="scientific">Desulfobulbus propionicus (strain ATCC 33891 / DSM 2032 / VKM B-1956 / 1pr3)</name>
    <dbReference type="NCBI Taxonomy" id="577650"/>
    <lineage>
        <taxon>Bacteria</taxon>
        <taxon>Pseudomonadati</taxon>
        <taxon>Thermodesulfobacteriota</taxon>
        <taxon>Desulfobulbia</taxon>
        <taxon>Desulfobulbales</taxon>
        <taxon>Desulfobulbaceae</taxon>
        <taxon>Desulfobulbus</taxon>
    </lineage>
</organism>
<comment type="subunit">
    <text evidence="2">Homohexamer.</text>
</comment>
<dbReference type="InterPro" id="IPR036069">
    <property type="entry name" value="DUF34/NIF3_sf"/>
</dbReference>
<evidence type="ECO:0000313" key="6">
    <source>
        <dbReference type="EMBL" id="ADW18850.1"/>
    </source>
</evidence>
<dbReference type="Pfam" id="PF01784">
    <property type="entry name" value="DUF34_NIF3"/>
    <property type="match status" value="1"/>
</dbReference>
<keyword evidence="7" id="KW-1185">Reference proteome</keyword>
<evidence type="ECO:0000313" key="7">
    <source>
        <dbReference type="Proteomes" id="UP000006365"/>
    </source>
</evidence>
<feature type="binding site" evidence="5">
    <location>
        <position position="231"/>
    </location>
    <ligand>
        <name>a divalent metal cation</name>
        <dbReference type="ChEBI" id="CHEBI:60240"/>
        <label>1</label>
    </ligand>
</feature>
<dbReference type="PANTHER" id="PTHR13799">
    <property type="entry name" value="NGG1 INTERACTING FACTOR 3"/>
    <property type="match status" value="1"/>
</dbReference>
<feature type="binding site" evidence="5">
    <location>
        <position position="66"/>
    </location>
    <ligand>
        <name>a divalent metal cation</name>
        <dbReference type="ChEBI" id="CHEBI:60240"/>
        <label>1</label>
    </ligand>
</feature>
<protein>
    <recommendedName>
        <fullName evidence="3">GTP cyclohydrolase 1 type 2 homolog</fullName>
    </recommendedName>
</protein>
<dbReference type="PANTHER" id="PTHR13799:SF14">
    <property type="entry name" value="GTP CYCLOHYDROLASE 1 TYPE 2 HOMOLOG"/>
    <property type="match status" value="1"/>
</dbReference>
<dbReference type="RefSeq" id="WP_015725376.1">
    <property type="nucleotide sequence ID" value="NC_014972.1"/>
</dbReference>
<dbReference type="Proteomes" id="UP000006365">
    <property type="component" value="Chromosome"/>
</dbReference>
<dbReference type="SUPFAM" id="SSF102705">
    <property type="entry name" value="NIF3 (NGG1p interacting factor 3)-like"/>
    <property type="match status" value="1"/>
</dbReference>
<evidence type="ECO:0000256" key="1">
    <source>
        <dbReference type="ARBA" id="ARBA00006964"/>
    </source>
</evidence>
<name>A0A7U3YNX3_DESPD</name>
<reference evidence="6 7" key="1">
    <citation type="journal article" date="2011" name="Stand. Genomic Sci.">
        <title>Complete genome sequence of Desulfobulbus propionicus type strain (1pr3).</title>
        <authorList>
            <person name="Pagani I."/>
            <person name="Lapidus A."/>
            <person name="Nolan M."/>
            <person name="Lucas S."/>
            <person name="Hammon N."/>
            <person name="Deshpande S."/>
            <person name="Cheng J.F."/>
            <person name="Chertkov O."/>
            <person name="Davenport K."/>
            <person name="Tapia R."/>
            <person name="Han C."/>
            <person name="Goodwin L."/>
            <person name="Pitluck S."/>
            <person name="Liolios K."/>
            <person name="Mavromatis K."/>
            <person name="Ivanova N."/>
            <person name="Mikhailova N."/>
            <person name="Pati A."/>
            <person name="Chen A."/>
            <person name="Palaniappan K."/>
            <person name="Land M."/>
            <person name="Hauser L."/>
            <person name="Chang Y.J."/>
            <person name="Jeffries C.D."/>
            <person name="Detter J.C."/>
            <person name="Brambilla E."/>
            <person name="Kannan K.P."/>
            <person name="Djao O.D."/>
            <person name="Rohde M."/>
            <person name="Pukall R."/>
            <person name="Spring S."/>
            <person name="Goker M."/>
            <person name="Sikorski J."/>
            <person name="Woyke T."/>
            <person name="Bristow J."/>
            <person name="Eisen J.A."/>
            <person name="Markowitz V."/>
            <person name="Hugenholtz P."/>
            <person name="Kyrpides N.C."/>
            <person name="Klenk H.P."/>
        </authorList>
    </citation>
    <scope>NUCLEOTIDE SEQUENCE [LARGE SCALE GENOMIC DNA]</scope>
    <source>
        <strain evidence="7">ATCC 33891 / DSM 2032 / 1pr3</strain>
    </source>
</reference>
<evidence type="ECO:0000256" key="2">
    <source>
        <dbReference type="ARBA" id="ARBA00011643"/>
    </source>
</evidence>
<dbReference type="NCBIfam" id="TIGR00486">
    <property type="entry name" value="YbgI_SA1388"/>
    <property type="match status" value="1"/>
</dbReference>
<keyword evidence="4 5" id="KW-0479">Metal-binding</keyword>
<feature type="binding site" evidence="5">
    <location>
        <position position="104"/>
    </location>
    <ligand>
        <name>a divalent metal cation</name>
        <dbReference type="ChEBI" id="CHEBI:60240"/>
        <label>1</label>
    </ligand>
</feature>
<dbReference type="EMBL" id="CP002364">
    <property type="protein sequence ID" value="ADW18850.1"/>
    <property type="molecule type" value="Genomic_DNA"/>
</dbReference>
<dbReference type="KEGG" id="dpr:Despr_2715"/>
<dbReference type="GO" id="GO:0046872">
    <property type="term" value="F:metal ion binding"/>
    <property type="evidence" value="ECO:0007669"/>
    <property type="project" value="UniProtKB-KW"/>
</dbReference>
<dbReference type="InterPro" id="IPR002678">
    <property type="entry name" value="DUF34/NIF3"/>
</dbReference>
<accession>A0A7U3YNX3</accession>
<evidence type="ECO:0000256" key="3">
    <source>
        <dbReference type="ARBA" id="ARBA00022112"/>
    </source>
</evidence>
<dbReference type="FunFam" id="3.40.1390.30:FF:000001">
    <property type="entry name" value="GTP cyclohydrolase 1 type 2"/>
    <property type="match status" value="1"/>
</dbReference>
<dbReference type="Gene3D" id="3.40.1390.30">
    <property type="entry name" value="NIF3 (NGG1p interacting factor 3)-like"/>
    <property type="match status" value="2"/>
</dbReference>
<feature type="binding site" evidence="5">
    <location>
        <position position="227"/>
    </location>
    <ligand>
        <name>a divalent metal cation</name>
        <dbReference type="ChEBI" id="CHEBI:60240"/>
        <label>1</label>
    </ligand>
</feature>